<dbReference type="PROSITE" id="PS50810">
    <property type="entry name" value="FRATAXIN_2"/>
    <property type="match status" value="1"/>
</dbReference>
<dbReference type="Gene3D" id="3.30.920.10">
    <property type="entry name" value="Frataxin/CyaY"/>
    <property type="match status" value="1"/>
</dbReference>
<evidence type="ECO:0000313" key="4">
    <source>
        <dbReference type="Proteomes" id="UP000023755"/>
    </source>
</evidence>
<name>X5H434_9RICK</name>
<organism evidence="3 4">
    <name type="scientific">Neorickettsia helminthoeca str. Oregon</name>
    <dbReference type="NCBI Taxonomy" id="1286528"/>
    <lineage>
        <taxon>Bacteria</taxon>
        <taxon>Pseudomonadati</taxon>
        <taxon>Pseudomonadota</taxon>
        <taxon>Alphaproteobacteria</taxon>
        <taxon>Rickettsiales</taxon>
        <taxon>Anaplasmataceae</taxon>
        <taxon>Neorickettsia</taxon>
    </lineage>
</organism>
<keyword evidence="4" id="KW-1185">Reference proteome</keyword>
<evidence type="ECO:0000256" key="2">
    <source>
        <dbReference type="ARBA" id="ARBA00023004"/>
    </source>
</evidence>
<sequence>MTTSFDELSAGVFEEVVTLVEGCNSCIDYECLASSVEILTKKGVLLINKKLDLMELWISNTVIGSMRFSMDQDRGCFINKDGEEIFAWVNNFLSSEG</sequence>
<dbReference type="RefSeq" id="WP_038559306.1">
    <property type="nucleotide sequence ID" value="NZ_CP007481.1"/>
</dbReference>
<keyword evidence="2" id="KW-0408">Iron</keyword>
<dbReference type="GO" id="GO:0008199">
    <property type="term" value="F:ferric iron binding"/>
    <property type="evidence" value="ECO:0007669"/>
    <property type="project" value="InterPro"/>
</dbReference>
<dbReference type="STRING" id="1286528.NHE_0382"/>
<accession>X5H434</accession>
<protein>
    <submittedName>
        <fullName evidence="3">Frataxin-like domain protein</fullName>
    </submittedName>
</protein>
<dbReference type="Pfam" id="PF01491">
    <property type="entry name" value="Frataxin_Cyay"/>
    <property type="match status" value="1"/>
</dbReference>
<proteinExistence type="inferred from homology"/>
<dbReference type="InterPro" id="IPR002908">
    <property type="entry name" value="Frataxin/CyaY"/>
</dbReference>
<dbReference type="InterPro" id="IPR036524">
    <property type="entry name" value="Frataxin/CyaY_sf"/>
</dbReference>
<dbReference type="SUPFAM" id="SSF55387">
    <property type="entry name" value="Frataxin/Nqo15-like"/>
    <property type="match status" value="1"/>
</dbReference>
<gene>
    <name evidence="3" type="ORF">NHE_0382</name>
</gene>
<dbReference type="Proteomes" id="UP000023755">
    <property type="component" value="Chromosome"/>
</dbReference>
<reference evidence="3 4" key="1">
    <citation type="submission" date="2014-03" db="EMBL/GenBank/DDBJ databases">
        <title>Sequencing and Comparison of Genomes and Transcriptome Profiles of Human Ehrlichiosis Agents.</title>
        <authorList>
            <person name="Lin M."/>
            <person name="Daugherty S.C."/>
            <person name="Nagaraj S."/>
            <person name="Cheng Z."/>
            <person name="Xiong Q."/>
            <person name="Lin F.-Y."/>
            <person name="Sengamalay N."/>
            <person name="Ott S."/>
            <person name="Godinez A."/>
            <person name="Tallon L.J."/>
            <person name="Sadzewicz L."/>
            <person name="Fraser C.M."/>
            <person name="Dunning Hotopp J.C."/>
            <person name="Rikihisa Y."/>
        </authorList>
    </citation>
    <scope>NUCLEOTIDE SEQUENCE [LARGE SCALE GENOMIC DNA]</scope>
    <source>
        <strain evidence="3 4">Oregon</strain>
    </source>
</reference>
<evidence type="ECO:0000256" key="1">
    <source>
        <dbReference type="ARBA" id="ARBA00008183"/>
    </source>
</evidence>
<dbReference type="SMART" id="SM01219">
    <property type="entry name" value="Frataxin_Cyay"/>
    <property type="match status" value="1"/>
</dbReference>
<evidence type="ECO:0000313" key="3">
    <source>
        <dbReference type="EMBL" id="AHX11331.1"/>
    </source>
</evidence>
<dbReference type="GO" id="GO:0005737">
    <property type="term" value="C:cytoplasm"/>
    <property type="evidence" value="ECO:0007669"/>
    <property type="project" value="UniProtKB-ARBA"/>
</dbReference>
<dbReference type="GO" id="GO:0016226">
    <property type="term" value="P:iron-sulfur cluster assembly"/>
    <property type="evidence" value="ECO:0007669"/>
    <property type="project" value="InterPro"/>
</dbReference>
<dbReference type="OrthoDB" id="7165673at2"/>
<dbReference type="AlphaFoldDB" id="X5H434"/>
<comment type="similarity">
    <text evidence="1">Belongs to the frataxin family.</text>
</comment>
<dbReference type="HOGENOM" id="CLU_162628_0_0_5"/>
<dbReference type="EMBL" id="CP007481">
    <property type="protein sequence ID" value="AHX11331.1"/>
    <property type="molecule type" value="Genomic_DNA"/>
</dbReference>
<dbReference type="KEGG" id="nhm:NHE_0382"/>